<evidence type="ECO:0000256" key="1">
    <source>
        <dbReference type="ARBA" id="ARBA00023015"/>
    </source>
</evidence>
<dbReference type="InterPro" id="IPR009057">
    <property type="entry name" value="Homeodomain-like_sf"/>
</dbReference>
<dbReference type="Gene3D" id="1.10.357.10">
    <property type="entry name" value="Tetracycline Repressor, domain 2"/>
    <property type="match status" value="1"/>
</dbReference>
<dbReference type="Proteomes" id="UP000734823">
    <property type="component" value="Unassembled WGS sequence"/>
</dbReference>
<keyword evidence="2 4" id="KW-0238">DNA-binding</keyword>
<protein>
    <submittedName>
        <fullName evidence="6">TetR/AcrR family transcriptional regulator</fullName>
    </submittedName>
</protein>
<dbReference type="PANTHER" id="PTHR30055:SF238">
    <property type="entry name" value="MYCOFACTOCIN BIOSYNTHESIS TRANSCRIPTIONAL REGULATOR MFTR-RELATED"/>
    <property type="match status" value="1"/>
</dbReference>
<keyword evidence="3" id="KW-0804">Transcription</keyword>
<dbReference type="InterPro" id="IPR050109">
    <property type="entry name" value="HTH-type_TetR-like_transc_reg"/>
</dbReference>
<keyword evidence="7" id="KW-1185">Reference proteome</keyword>
<sequence>MAPRKVAAAGDQTLREHLITTAERLLARRGATPTVRDIAQEAGVAAGVLYNHFADKEDLLAFALHAHVRSVEATLGAPPEPGVDPVETALTKFVERGLKLHEAILPAFTALLAQPEVLVRFRALTNPTADGRGLRQELVDFLAVERKQGRIATDADLEAAATMIIGACHEVVLPHLYGGTEVVVPNDFAATISRTVLHGIASPASNR</sequence>
<dbReference type="EMBL" id="JABVED010000018">
    <property type="protein sequence ID" value="MBC6450680.1"/>
    <property type="molecule type" value="Genomic_DNA"/>
</dbReference>
<organism evidence="6 7">
    <name type="scientific">Actinokineospora xionganensis</name>
    <dbReference type="NCBI Taxonomy" id="2684470"/>
    <lineage>
        <taxon>Bacteria</taxon>
        <taxon>Bacillati</taxon>
        <taxon>Actinomycetota</taxon>
        <taxon>Actinomycetes</taxon>
        <taxon>Pseudonocardiales</taxon>
        <taxon>Pseudonocardiaceae</taxon>
        <taxon>Actinokineospora</taxon>
    </lineage>
</organism>
<evidence type="ECO:0000256" key="4">
    <source>
        <dbReference type="PROSITE-ProRule" id="PRU00335"/>
    </source>
</evidence>
<evidence type="ECO:0000256" key="3">
    <source>
        <dbReference type="ARBA" id="ARBA00023163"/>
    </source>
</evidence>
<accession>A0ABR7LDE2</accession>
<dbReference type="InterPro" id="IPR001647">
    <property type="entry name" value="HTH_TetR"/>
</dbReference>
<dbReference type="PANTHER" id="PTHR30055">
    <property type="entry name" value="HTH-TYPE TRANSCRIPTIONAL REGULATOR RUTR"/>
    <property type="match status" value="1"/>
</dbReference>
<reference evidence="6 7" key="1">
    <citation type="submission" date="2020-06" db="EMBL/GenBank/DDBJ databases">
        <title>Actinokineospora xiongansis sp. nov., isolated from soil of Baiyangdian.</title>
        <authorList>
            <person name="Zhang X."/>
        </authorList>
    </citation>
    <scope>NUCLEOTIDE SEQUENCE [LARGE SCALE GENOMIC DNA]</scope>
    <source>
        <strain evidence="6 7">HBU206404</strain>
    </source>
</reference>
<evidence type="ECO:0000259" key="5">
    <source>
        <dbReference type="PROSITE" id="PS50977"/>
    </source>
</evidence>
<keyword evidence="1" id="KW-0805">Transcription regulation</keyword>
<dbReference type="PRINTS" id="PR00455">
    <property type="entry name" value="HTHTETR"/>
</dbReference>
<feature type="DNA-binding region" description="H-T-H motif" evidence="4">
    <location>
        <begin position="34"/>
        <end position="53"/>
    </location>
</feature>
<dbReference type="InterPro" id="IPR036271">
    <property type="entry name" value="Tet_transcr_reg_TetR-rel_C_sf"/>
</dbReference>
<evidence type="ECO:0000313" key="6">
    <source>
        <dbReference type="EMBL" id="MBC6450680.1"/>
    </source>
</evidence>
<dbReference type="SUPFAM" id="SSF48498">
    <property type="entry name" value="Tetracyclin repressor-like, C-terminal domain"/>
    <property type="match status" value="1"/>
</dbReference>
<feature type="domain" description="HTH tetR-type" evidence="5">
    <location>
        <begin position="12"/>
        <end position="71"/>
    </location>
</feature>
<dbReference type="PROSITE" id="PS50977">
    <property type="entry name" value="HTH_TETR_2"/>
    <property type="match status" value="1"/>
</dbReference>
<evidence type="ECO:0000313" key="7">
    <source>
        <dbReference type="Proteomes" id="UP000734823"/>
    </source>
</evidence>
<evidence type="ECO:0000256" key="2">
    <source>
        <dbReference type="ARBA" id="ARBA00023125"/>
    </source>
</evidence>
<gene>
    <name evidence="6" type="ORF">GPZ80_26315</name>
</gene>
<proteinExistence type="predicted"/>
<dbReference type="SUPFAM" id="SSF46689">
    <property type="entry name" value="Homeodomain-like"/>
    <property type="match status" value="1"/>
</dbReference>
<dbReference type="RefSeq" id="WP_187223765.1">
    <property type="nucleotide sequence ID" value="NZ_JABVED010000018.1"/>
</dbReference>
<dbReference type="Pfam" id="PF00440">
    <property type="entry name" value="TetR_N"/>
    <property type="match status" value="1"/>
</dbReference>
<name>A0ABR7LDE2_9PSEU</name>
<comment type="caution">
    <text evidence="6">The sequence shown here is derived from an EMBL/GenBank/DDBJ whole genome shotgun (WGS) entry which is preliminary data.</text>
</comment>